<dbReference type="EMBL" id="JASCZI010183843">
    <property type="protein sequence ID" value="MED6189754.1"/>
    <property type="molecule type" value="Genomic_DNA"/>
</dbReference>
<dbReference type="InterPro" id="IPR000620">
    <property type="entry name" value="EamA_dom"/>
</dbReference>
<dbReference type="InterPro" id="IPR030184">
    <property type="entry name" value="WAT1-related"/>
</dbReference>
<comment type="caution">
    <text evidence="6">Lacks conserved residue(s) required for the propagation of feature annotation.</text>
</comment>
<evidence type="ECO:0000256" key="6">
    <source>
        <dbReference type="RuleBase" id="RU363077"/>
    </source>
</evidence>
<dbReference type="PANTHER" id="PTHR31218">
    <property type="entry name" value="WAT1-RELATED PROTEIN"/>
    <property type="match status" value="1"/>
</dbReference>
<sequence length="127" mass="14129">MVLVQVAFTAVNVFYKLGINDGMSVKVLIAYRLAFAAAFTVPLALFSERNKRPKMTWRVVCMSFLCGLFGGSLFQNLFFEAMALTSATFVSAIYNLIPGITFVLAITFGFEKLKLGDQQGRPRKLEL</sequence>
<keyword evidence="5 6" id="KW-0472">Membrane</keyword>
<feature type="domain" description="EamA" evidence="7">
    <location>
        <begin position="2"/>
        <end position="115"/>
    </location>
</feature>
<keyword evidence="3 6" id="KW-0812">Transmembrane</keyword>
<evidence type="ECO:0000256" key="2">
    <source>
        <dbReference type="ARBA" id="ARBA00007635"/>
    </source>
</evidence>
<evidence type="ECO:0000313" key="9">
    <source>
        <dbReference type="Proteomes" id="UP001341840"/>
    </source>
</evidence>
<evidence type="ECO:0000256" key="1">
    <source>
        <dbReference type="ARBA" id="ARBA00004141"/>
    </source>
</evidence>
<comment type="subcellular location">
    <subcellularLocation>
        <location evidence="1 6">Membrane</location>
        <topology evidence="1 6">Multi-pass membrane protein</topology>
    </subcellularLocation>
</comment>
<dbReference type="Proteomes" id="UP001341840">
    <property type="component" value="Unassembled WGS sequence"/>
</dbReference>
<dbReference type="SUPFAM" id="SSF103481">
    <property type="entry name" value="Multidrug resistance efflux transporter EmrE"/>
    <property type="match status" value="1"/>
</dbReference>
<evidence type="ECO:0000259" key="7">
    <source>
        <dbReference type="Pfam" id="PF00892"/>
    </source>
</evidence>
<name>A0ABU6WV28_9FABA</name>
<organism evidence="8 9">
    <name type="scientific">Stylosanthes scabra</name>
    <dbReference type="NCBI Taxonomy" id="79078"/>
    <lineage>
        <taxon>Eukaryota</taxon>
        <taxon>Viridiplantae</taxon>
        <taxon>Streptophyta</taxon>
        <taxon>Embryophyta</taxon>
        <taxon>Tracheophyta</taxon>
        <taxon>Spermatophyta</taxon>
        <taxon>Magnoliopsida</taxon>
        <taxon>eudicotyledons</taxon>
        <taxon>Gunneridae</taxon>
        <taxon>Pentapetalae</taxon>
        <taxon>rosids</taxon>
        <taxon>fabids</taxon>
        <taxon>Fabales</taxon>
        <taxon>Fabaceae</taxon>
        <taxon>Papilionoideae</taxon>
        <taxon>50 kb inversion clade</taxon>
        <taxon>dalbergioids sensu lato</taxon>
        <taxon>Dalbergieae</taxon>
        <taxon>Pterocarpus clade</taxon>
        <taxon>Stylosanthes</taxon>
    </lineage>
</organism>
<proteinExistence type="inferred from homology"/>
<comment type="similarity">
    <text evidence="2 6">Belongs to the drug/metabolite transporter (DMT) superfamily. Plant drug/metabolite exporter (P-DME) (TC 2.A.7.4) family.</text>
</comment>
<evidence type="ECO:0000256" key="3">
    <source>
        <dbReference type="ARBA" id="ARBA00022692"/>
    </source>
</evidence>
<comment type="caution">
    <text evidence="8">The sequence shown here is derived from an EMBL/GenBank/DDBJ whole genome shotgun (WGS) entry which is preliminary data.</text>
</comment>
<dbReference type="Pfam" id="PF00892">
    <property type="entry name" value="EamA"/>
    <property type="match status" value="1"/>
</dbReference>
<accession>A0ABU6WV28</accession>
<reference evidence="8 9" key="1">
    <citation type="journal article" date="2023" name="Plants (Basel)">
        <title>Bridging the Gap: Combining Genomics and Transcriptomics Approaches to Understand Stylosanthes scabra, an Orphan Legume from the Brazilian Caatinga.</title>
        <authorList>
            <person name="Ferreira-Neto J.R.C."/>
            <person name="da Silva M.D."/>
            <person name="Binneck E."/>
            <person name="de Melo N.F."/>
            <person name="da Silva R.H."/>
            <person name="de Melo A.L.T.M."/>
            <person name="Pandolfi V."/>
            <person name="Bustamante F.O."/>
            <person name="Brasileiro-Vidal A.C."/>
            <person name="Benko-Iseppon A.M."/>
        </authorList>
    </citation>
    <scope>NUCLEOTIDE SEQUENCE [LARGE SCALE GENOMIC DNA]</scope>
    <source>
        <tissue evidence="8">Leaves</tissue>
    </source>
</reference>
<keyword evidence="4 6" id="KW-1133">Transmembrane helix</keyword>
<evidence type="ECO:0000256" key="5">
    <source>
        <dbReference type="ARBA" id="ARBA00023136"/>
    </source>
</evidence>
<protein>
    <recommendedName>
        <fullName evidence="6">WAT1-related protein</fullName>
    </recommendedName>
</protein>
<feature type="transmembrane region" description="Helical" evidence="6">
    <location>
        <begin position="91"/>
        <end position="110"/>
    </location>
</feature>
<evidence type="ECO:0000256" key="4">
    <source>
        <dbReference type="ARBA" id="ARBA00022989"/>
    </source>
</evidence>
<feature type="transmembrane region" description="Helical" evidence="6">
    <location>
        <begin position="59"/>
        <end position="79"/>
    </location>
</feature>
<gene>
    <name evidence="8" type="ORF">PIB30_099042</name>
</gene>
<feature type="transmembrane region" description="Helical" evidence="6">
    <location>
        <begin position="29"/>
        <end position="47"/>
    </location>
</feature>
<evidence type="ECO:0000313" key="8">
    <source>
        <dbReference type="EMBL" id="MED6189754.1"/>
    </source>
</evidence>
<dbReference type="InterPro" id="IPR037185">
    <property type="entry name" value="EmrE-like"/>
</dbReference>
<keyword evidence="9" id="KW-1185">Reference proteome</keyword>